<dbReference type="Proteomes" id="UP001457282">
    <property type="component" value="Unassembled WGS sequence"/>
</dbReference>
<protein>
    <recommendedName>
        <fullName evidence="2">non-specific serine/threonine protein kinase</fullName>
        <ecNumber evidence="2">2.7.11.1</ecNumber>
    </recommendedName>
</protein>
<dbReference type="Pfam" id="PF00989">
    <property type="entry name" value="PAS"/>
    <property type="match status" value="1"/>
</dbReference>
<evidence type="ECO:0000259" key="16">
    <source>
        <dbReference type="PROSITE" id="PS50011"/>
    </source>
</evidence>
<dbReference type="SMART" id="SM00220">
    <property type="entry name" value="S_TKc"/>
    <property type="match status" value="1"/>
</dbReference>
<evidence type="ECO:0000256" key="12">
    <source>
        <dbReference type="ARBA" id="ARBA00023170"/>
    </source>
</evidence>
<dbReference type="NCBIfam" id="TIGR00229">
    <property type="entry name" value="sensory_box"/>
    <property type="match status" value="1"/>
</dbReference>
<evidence type="ECO:0000256" key="9">
    <source>
        <dbReference type="ARBA" id="ARBA00022840"/>
    </source>
</evidence>
<dbReference type="SUPFAM" id="SSF56112">
    <property type="entry name" value="Protein kinase-like (PK-like)"/>
    <property type="match status" value="1"/>
</dbReference>
<dbReference type="CDD" id="cd13999">
    <property type="entry name" value="STKc_MAP3K-like"/>
    <property type="match status" value="1"/>
</dbReference>
<sequence>MSASPQPQTSGGYGGPSAVNFSDRQYLNILQSIGQSVHVLDRSGRIIYWNKSAEKLYGYSAEEALGQVSIKLIVDSRDFGVAYNIVHRNNHGESWTGQFPVKHKSGARFSVIVTNSPFYDDAGTLIGVVCTSADSQPFYEMRVPMSAEKQPQQDLSFSRPRASVATKHGVDPQQPLQNAVSSKITKLPLKMSNKVKSKIQARENNMVANGGYGSGDSHHPVHSSDSVLSDNREDGNASVASTMIGDIPPATPFGVFNHVESKLRENSSRDCGGESEGKSSIHKIIASKEEAWISKQGIPWPWKGNERDGSVARASGFVWPWFHNDQVNVAVPQKSYCVSKPEIQVNESNRPTNNEAPGSWTTPLDINSKSHAISFRSTSTSALTKVDVDTDCLDYEILWEDMIIGGQIGQGSCGTVYHGQWDGSDVAVKVFSKLEYSHDLLLSFRQEVSLMKRLRHPNVLLFMGAVTSPERLCIVTEFLPRGSLFQLLRRNPSKLDWRRRVNMAMDIAWGMNYLHHFNPPIIHRDLKSSNLLVDKNWTVKVGDFGLSRLKHETFLITKSGRGTPQWMAPEFLRNEPSDEKSDVYSYGVILWELATGKIPWDNLNPMQVIGAVGFMNQRLEIPKDVDPQWVSIIESCCHSDPASRPTFLELLEKLRVLQRRYNLQFKAARSASSESTQKEL</sequence>
<accession>A0AAW1XCR9</accession>
<keyword evidence="6" id="KW-0808">Transferase</keyword>
<keyword evidence="11" id="KW-0472">Membrane</keyword>
<keyword evidence="4" id="KW-0600">Photoreceptor protein</keyword>
<dbReference type="PROSITE" id="PS50112">
    <property type="entry name" value="PAS"/>
    <property type="match status" value="1"/>
</dbReference>
<evidence type="ECO:0000256" key="15">
    <source>
        <dbReference type="SAM" id="MobiDB-lite"/>
    </source>
</evidence>
<gene>
    <name evidence="18" type="ORF">M0R45_021142</name>
</gene>
<dbReference type="AlphaFoldDB" id="A0AAW1XCR9"/>
<dbReference type="GO" id="GO:0004674">
    <property type="term" value="F:protein serine/threonine kinase activity"/>
    <property type="evidence" value="ECO:0007669"/>
    <property type="project" value="UniProtKB-KW"/>
</dbReference>
<feature type="region of interest" description="Disordered" evidence="15">
    <location>
        <begin position="208"/>
        <end position="234"/>
    </location>
</feature>
<evidence type="ECO:0000256" key="8">
    <source>
        <dbReference type="ARBA" id="ARBA00022777"/>
    </source>
</evidence>
<evidence type="ECO:0000256" key="1">
    <source>
        <dbReference type="ARBA" id="ARBA00004370"/>
    </source>
</evidence>
<keyword evidence="3" id="KW-0723">Serine/threonine-protein kinase</keyword>
<dbReference type="InterPro" id="IPR011009">
    <property type="entry name" value="Kinase-like_dom_sf"/>
</dbReference>
<comment type="caution">
    <text evidence="18">The sequence shown here is derived from an EMBL/GenBank/DDBJ whole genome shotgun (WGS) entry which is preliminary data.</text>
</comment>
<dbReference type="SUPFAM" id="SSF55785">
    <property type="entry name" value="PYP-like sensor domain (PAS domain)"/>
    <property type="match status" value="1"/>
</dbReference>
<organism evidence="18 19">
    <name type="scientific">Rubus argutus</name>
    <name type="common">Southern blackberry</name>
    <dbReference type="NCBI Taxonomy" id="59490"/>
    <lineage>
        <taxon>Eukaryota</taxon>
        <taxon>Viridiplantae</taxon>
        <taxon>Streptophyta</taxon>
        <taxon>Embryophyta</taxon>
        <taxon>Tracheophyta</taxon>
        <taxon>Spermatophyta</taxon>
        <taxon>Magnoliopsida</taxon>
        <taxon>eudicotyledons</taxon>
        <taxon>Gunneridae</taxon>
        <taxon>Pentapetalae</taxon>
        <taxon>rosids</taxon>
        <taxon>fabids</taxon>
        <taxon>Rosales</taxon>
        <taxon>Rosaceae</taxon>
        <taxon>Rosoideae</taxon>
        <taxon>Rosoideae incertae sedis</taxon>
        <taxon>Rubus</taxon>
    </lineage>
</organism>
<keyword evidence="7" id="KW-0547">Nucleotide-binding</keyword>
<dbReference type="Gene3D" id="1.10.510.10">
    <property type="entry name" value="Transferase(Phosphotransferase) domain 1"/>
    <property type="match status" value="1"/>
</dbReference>
<dbReference type="InterPro" id="IPR000719">
    <property type="entry name" value="Prot_kinase_dom"/>
</dbReference>
<reference evidence="18 19" key="1">
    <citation type="journal article" date="2023" name="G3 (Bethesda)">
        <title>A chromosome-length genome assembly and annotation of blackberry (Rubus argutus, cv. 'Hillquist').</title>
        <authorList>
            <person name="Bruna T."/>
            <person name="Aryal R."/>
            <person name="Dudchenko O."/>
            <person name="Sargent D.J."/>
            <person name="Mead D."/>
            <person name="Buti M."/>
            <person name="Cavallini A."/>
            <person name="Hytonen T."/>
            <person name="Andres J."/>
            <person name="Pham M."/>
            <person name="Weisz D."/>
            <person name="Mascagni F."/>
            <person name="Usai G."/>
            <person name="Natali L."/>
            <person name="Bassil N."/>
            <person name="Fernandez G.E."/>
            <person name="Lomsadze A."/>
            <person name="Armour M."/>
            <person name="Olukolu B."/>
            <person name="Poorten T."/>
            <person name="Britton C."/>
            <person name="Davik J."/>
            <person name="Ashrafi H."/>
            <person name="Aiden E.L."/>
            <person name="Borodovsky M."/>
            <person name="Worthington M."/>
        </authorList>
    </citation>
    <scope>NUCLEOTIDE SEQUENCE [LARGE SCALE GENOMIC DNA]</scope>
    <source>
        <strain evidence="18">PI 553951</strain>
    </source>
</reference>
<dbReference type="GO" id="GO:0005524">
    <property type="term" value="F:ATP binding"/>
    <property type="evidence" value="ECO:0007669"/>
    <property type="project" value="UniProtKB-KW"/>
</dbReference>
<evidence type="ECO:0000256" key="7">
    <source>
        <dbReference type="ARBA" id="ARBA00022741"/>
    </source>
</evidence>
<dbReference type="PROSITE" id="PS50011">
    <property type="entry name" value="PROTEIN_KINASE_DOM"/>
    <property type="match status" value="1"/>
</dbReference>
<feature type="domain" description="PAS" evidence="17">
    <location>
        <begin position="22"/>
        <end position="78"/>
    </location>
</feature>
<evidence type="ECO:0000256" key="4">
    <source>
        <dbReference type="ARBA" id="ARBA00022543"/>
    </source>
</evidence>
<dbReference type="CDD" id="cd00130">
    <property type="entry name" value="PAS"/>
    <property type="match status" value="1"/>
</dbReference>
<keyword evidence="19" id="KW-1185">Reference proteome</keyword>
<dbReference type="InterPro" id="IPR051681">
    <property type="entry name" value="Ser/Thr_Kinases-Pseudokinases"/>
</dbReference>
<keyword evidence="12" id="KW-0675">Receptor</keyword>
<evidence type="ECO:0000256" key="2">
    <source>
        <dbReference type="ARBA" id="ARBA00012513"/>
    </source>
</evidence>
<evidence type="ECO:0000313" key="19">
    <source>
        <dbReference type="Proteomes" id="UP001457282"/>
    </source>
</evidence>
<evidence type="ECO:0000256" key="6">
    <source>
        <dbReference type="ARBA" id="ARBA00022679"/>
    </source>
</evidence>
<dbReference type="Gene3D" id="3.30.450.20">
    <property type="entry name" value="PAS domain"/>
    <property type="match status" value="1"/>
</dbReference>
<dbReference type="Pfam" id="PF07714">
    <property type="entry name" value="PK_Tyr_Ser-Thr"/>
    <property type="match status" value="1"/>
</dbReference>
<dbReference type="InterPro" id="IPR001245">
    <property type="entry name" value="Ser-Thr/Tyr_kinase_cat_dom"/>
</dbReference>
<dbReference type="InterPro" id="IPR000014">
    <property type="entry name" value="PAS"/>
</dbReference>
<dbReference type="EC" id="2.7.11.1" evidence="2"/>
<dbReference type="PROSITE" id="PS00108">
    <property type="entry name" value="PROTEIN_KINASE_ST"/>
    <property type="match status" value="1"/>
</dbReference>
<evidence type="ECO:0000256" key="13">
    <source>
        <dbReference type="ARBA" id="ARBA00047899"/>
    </source>
</evidence>
<keyword evidence="10" id="KW-0157">Chromophore</keyword>
<dbReference type="FunFam" id="1.10.510.10:FF:000476">
    <property type="entry name" value="PAS domain-containing protein tyrosine kinase family protein"/>
    <property type="match status" value="1"/>
</dbReference>
<dbReference type="GO" id="GO:0016020">
    <property type="term" value="C:membrane"/>
    <property type="evidence" value="ECO:0007669"/>
    <property type="project" value="UniProtKB-SubCell"/>
</dbReference>
<comment type="catalytic activity">
    <reaction evidence="13">
        <text>L-threonyl-[protein] + ATP = O-phospho-L-threonyl-[protein] + ADP + H(+)</text>
        <dbReference type="Rhea" id="RHEA:46608"/>
        <dbReference type="Rhea" id="RHEA-COMP:11060"/>
        <dbReference type="Rhea" id="RHEA-COMP:11605"/>
        <dbReference type="ChEBI" id="CHEBI:15378"/>
        <dbReference type="ChEBI" id="CHEBI:30013"/>
        <dbReference type="ChEBI" id="CHEBI:30616"/>
        <dbReference type="ChEBI" id="CHEBI:61977"/>
        <dbReference type="ChEBI" id="CHEBI:456216"/>
        <dbReference type="EC" id="2.7.11.1"/>
    </reaction>
</comment>
<dbReference type="PRINTS" id="PR00109">
    <property type="entry name" value="TYRKINASE"/>
</dbReference>
<dbReference type="InterPro" id="IPR013767">
    <property type="entry name" value="PAS_fold"/>
</dbReference>
<evidence type="ECO:0000256" key="5">
    <source>
        <dbReference type="ARBA" id="ARBA00022606"/>
    </source>
</evidence>
<evidence type="ECO:0000256" key="14">
    <source>
        <dbReference type="ARBA" id="ARBA00048679"/>
    </source>
</evidence>
<dbReference type="InterPro" id="IPR008271">
    <property type="entry name" value="Ser/Thr_kinase_AS"/>
</dbReference>
<keyword evidence="8" id="KW-0418">Kinase</keyword>
<dbReference type="GO" id="GO:0006355">
    <property type="term" value="P:regulation of DNA-templated transcription"/>
    <property type="evidence" value="ECO:0007669"/>
    <property type="project" value="InterPro"/>
</dbReference>
<keyword evidence="9" id="KW-0067">ATP-binding</keyword>
<comment type="subcellular location">
    <subcellularLocation>
        <location evidence="1">Membrane</location>
    </subcellularLocation>
</comment>
<evidence type="ECO:0000256" key="3">
    <source>
        <dbReference type="ARBA" id="ARBA00022527"/>
    </source>
</evidence>
<evidence type="ECO:0000259" key="17">
    <source>
        <dbReference type="PROSITE" id="PS50112"/>
    </source>
</evidence>
<dbReference type="PANTHER" id="PTHR44329">
    <property type="entry name" value="SERINE/THREONINE-PROTEIN KINASE TNNI3K-RELATED"/>
    <property type="match status" value="1"/>
</dbReference>
<dbReference type="InterPro" id="IPR035965">
    <property type="entry name" value="PAS-like_dom_sf"/>
</dbReference>
<feature type="domain" description="Protein kinase" evidence="16">
    <location>
        <begin position="402"/>
        <end position="657"/>
    </location>
</feature>
<dbReference type="SMART" id="SM00091">
    <property type="entry name" value="PAS"/>
    <property type="match status" value="1"/>
</dbReference>
<name>A0AAW1XCR9_RUBAR</name>
<dbReference type="FunFam" id="3.30.200.20:FF:000329">
    <property type="entry name" value="PAS domain-containing protein tyrosine kinase"/>
    <property type="match status" value="1"/>
</dbReference>
<proteinExistence type="predicted"/>
<comment type="catalytic activity">
    <reaction evidence="14">
        <text>L-seryl-[protein] + ATP = O-phospho-L-seryl-[protein] + ADP + H(+)</text>
        <dbReference type="Rhea" id="RHEA:17989"/>
        <dbReference type="Rhea" id="RHEA-COMP:9863"/>
        <dbReference type="Rhea" id="RHEA-COMP:11604"/>
        <dbReference type="ChEBI" id="CHEBI:15378"/>
        <dbReference type="ChEBI" id="CHEBI:29999"/>
        <dbReference type="ChEBI" id="CHEBI:30616"/>
        <dbReference type="ChEBI" id="CHEBI:83421"/>
        <dbReference type="ChEBI" id="CHEBI:456216"/>
        <dbReference type="EC" id="2.7.11.1"/>
    </reaction>
</comment>
<keyword evidence="5" id="KW-0716">Sensory transduction</keyword>
<evidence type="ECO:0000313" key="18">
    <source>
        <dbReference type="EMBL" id="KAK9933974.1"/>
    </source>
</evidence>
<dbReference type="GO" id="GO:0009881">
    <property type="term" value="F:photoreceptor activity"/>
    <property type="evidence" value="ECO:0007669"/>
    <property type="project" value="UniProtKB-KW"/>
</dbReference>
<evidence type="ECO:0000256" key="10">
    <source>
        <dbReference type="ARBA" id="ARBA00022991"/>
    </source>
</evidence>
<dbReference type="PANTHER" id="PTHR44329:SF283">
    <property type="entry name" value="PAS DOMAIN-CONTAINING PROTEIN TYROSINE KINASE FAMILY PROTEIN"/>
    <property type="match status" value="1"/>
</dbReference>
<evidence type="ECO:0000256" key="11">
    <source>
        <dbReference type="ARBA" id="ARBA00023136"/>
    </source>
</evidence>
<dbReference type="EMBL" id="JBEDUW010000004">
    <property type="protein sequence ID" value="KAK9933974.1"/>
    <property type="molecule type" value="Genomic_DNA"/>
</dbReference>
<dbReference type="Gene3D" id="3.30.200.20">
    <property type="entry name" value="Phosphorylase Kinase, domain 1"/>
    <property type="match status" value="1"/>
</dbReference>